<comment type="caution">
    <text evidence="2">The sequence shown here is derived from an EMBL/GenBank/DDBJ whole genome shotgun (WGS) entry which is preliminary data.</text>
</comment>
<dbReference type="Proteomes" id="UP001552427">
    <property type="component" value="Unassembled WGS sequence"/>
</dbReference>
<organism evidence="2 3">
    <name type="scientific">Nonomuraea bangladeshensis</name>
    <dbReference type="NCBI Taxonomy" id="404385"/>
    <lineage>
        <taxon>Bacteria</taxon>
        <taxon>Bacillati</taxon>
        <taxon>Actinomycetota</taxon>
        <taxon>Actinomycetes</taxon>
        <taxon>Streptosporangiales</taxon>
        <taxon>Streptosporangiaceae</taxon>
        <taxon>Nonomuraea</taxon>
    </lineage>
</organism>
<evidence type="ECO:0000256" key="1">
    <source>
        <dbReference type="ARBA" id="ARBA00022729"/>
    </source>
</evidence>
<evidence type="ECO:0000313" key="2">
    <source>
        <dbReference type="EMBL" id="MEV4290554.1"/>
    </source>
</evidence>
<accession>A0ABV3HDH5</accession>
<dbReference type="SUPFAM" id="SSF69318">
    <property type="entry name" value="Integrin alpha N-terminal domain"/>
    <property type="match status" value="1"/>
</dbReference>
<evidence type="ECO:0000313" key="3">
    <source>
        <dbReference type="Proteomes" id="UP001552427"/>
    </source>
</evidence>
<dbReference type="Gene3D" id="2.130.10.130">
    <property type="entry name" value="Integrin alpha, N-terminal"/>
    <property type="match status" value="1"/>
</dbReference>
<proteinExistence type="predicted"/>
<protein>
    <submittedName>
        <fullName evidence="2">VCBS repeat-containing protein</fullName>
    </submittedName>
</protein>
<dbReference type="Pfam" id="PF13517">
    <property type="entry name" value="FG-GAP_3"/>
    <property type="match status" value="2"/>
</dbReference>
<name>A0ABV3HDH5_9ACTN</name>
<dbReference type="InterPro" id="IPR028994">
    <property type="entry name" value="Integrin_alpha_N"/>
</dbReference>
<sequence>MTDWDGDGHQDLIAIDSSTGYLWLYPGESRRGYSFQPRVRIGNGWNDFYVRGMTDWDGDGHQDILAIQRSTGLLWLYPGESKRGYSSQQPVVIGNGWNGYHIRGLADWDGDGHQDILAQYAGNGLWLYPGESKRGYSNQPRVGVVMAGVLRYIRWVADWDGDGHQDVIGNGTGNDLLILYPGESIRGFSSQPRVQIGNGWQRYVVASVADWDADGHQDVIAINYDTWDLWLYPGESKRGYSSQQPVKIGNGWIG</sequence>
<keyword evidence="1" id="KW-0732">Signal</keyword>
<keyword evidence="3" id="KW-1185">Reference proteome</keyword>
<dbReference type="RefSeq" id="WP_364457610.1">
    <property type="nucleotide sequence ID" value="NZ_JBFARM010000011.1"/>
</dbReference>
<reference evidence="2 3" key="1">
    <citation type="submission" date="2024-06" db="EMBL/GenBank/DDBJ databases">
        <title>The Natural Products Discovery Center: Release of the First 8490 Sequenced Strains for Exploring Actinobacteria Biosynthetic Diversity.</title>
        <authorList>
            <person name="Kalkreuter E."/>
            <person name="Kautsar S.A."/>
            <person name="Yang D."/>
            <person name="Bader C.D."/>
            <person name="Teijaro C.N."/>
            <person name="Fluegel L."/>
            <person name="Davis C.M."/>
            <person name="Simpson J.R."/>
            <person name="Lauterbach L."/>
            <person name="Steele A.D."/>
            <person name="Gui C."/>
            <person name="Meng S."/>
            <person name="Li G."/>
            <person name="Viehrig K."/>
            <person name="Ye F."/>
            <person name="Su P."/>
            <person name="Kiefer A.F."/>
            <person name="Nichols A."/>
            <person name="Cepeda A.J."/>
            <person name="Yan W."/>
            <person name="Fan B."/>
            <person name="Jiang Y."/>
            <person name="Adhikari A."/>
            <person name="Zheng C.-J."/>
            <person name="Schuster L."/>
            <person name="Cowan T.M."/>
            <person name="Smanski M.J."/>
            <person name="Chevrette M.G."/>
            <person name="De Carvalho L.P.S."/>
            <person name="Shen B."/>
        </authorList>
    </citation>
    <scope>NUCLEOTIDE SEQUENCE [LARGE SCALE GENOMIC DNA]</scope>
    <source>
        <strain evidence="2 3">NPDC049574</strain>
    </source>
</reference>
<dbReference type="InterPro" id="IPR013517">
    <property type="entry name" value="FG-GAP"/>
</dbReference>
<dbReference type="PANTHER" id="PTHR44103">
    <property type="entry name" value="PROPROTEIN CONVERTASE P"/>
    <property type="match status" value="1"/>
</dbReference>
<dbReference type="PANTHER" id="PTHR44103:SF1">
    <property type="entry name" value="PROPROTEIN CONVERTASE P"/>
    <property type="match status" value="1"/>
</dbReference>
<gene>
    <name evidence="2" type="ORF">AB0K40_34030</name>
</gene>
<dbReference type="EMBL" id="JBFARM010000011">
    <property type="protein sequence ID" value="MEV4290554.1"/>
    <property type="molecule type" value="Genomic_DNA"/>
</dbReference>